<protein>
    <submittedName>
        <fullName evidence="2">Transposase</fullName>
    </submittedName>
</protein>
<dbReference type="InterPro" id="IPR032350">
    <property type="entry name" value="Nbr1_FW"/>
</dbReference>
<proteinExistence type="predicted"/>
<dbReference type="PANTHER" id="PTHR20930:SF0">
    <property type="entry name" value="PROTEIN ILRUN"/>
    <property type="match status" value="1"/>
</dbReference>
<name>A0AB73BF07_9GAMM</name>
<dbReference type="Proteomes" id="UP000324162">
    <property type="component" value="Unassembled WGS sequence"/>
</dbReference>
<comment type="caution">
    <text evidence="2">The sequence shown here is derived from an EMBL/GenBank/DDBJ whole genome shotgun (WGS) entry which is preliminary data.</text>
</comment>
<reference evidence="2 3" key="1">
    <citation type="submission" date="2019-01" db="EMBL/GenBank/DDBJ databases">
        <title>Genome sequences of marine Pseudoalteromonas species.</title>
        <authorList>
            <person name="Boraston A.B."/>
            <person name="Hehemann J.-H."/>
            <person name="Vickers C.J."/>
            <person name="Salama-Alber O."/>
            <person name="Abe K."/>
            <person name="Hettle A.J."/>
        </authorList>
    </citation>
    <scope>NUCLEOTIDE SEQUENCE [LARGE SCALE GENOMIC DNA]</scope>
    <source>
        <strain evidence="2 3">PS42</strain>
    </source>
</reference>
<dbReference type="EMBL" id="SEUK01000052">
    <property type="protein sequence ID" value="KAA1158810.1"/>
    <property type="molecule type" value="Genomic_DNA"/>
</dbReference>
<dbReference type="Pfam" id="PF16158">
    <property type="entry name" value="N_BRCA1_IG"/>
    <property type="match status" value="1"/>
</dbReference>
<feature type="domain" description="Nbr1 FW" evidence="1">
    <location>
        <begin position="1"/>
        <end position="90"/>
    </location>
</feature>
<dbReference type="Gene3D" id="2.60.40.10">
    <property type="entry name" value="Immunoglobulins"/>
    <property type="match status" value="1"/>
</dbReference>
<evidence type="ECO:0000259" key="1">
    <source>
        <dbReference type="Pfam" id="PF16158"/>
    </source>
</evidence>
<dbReference type="AlphaFoldDB" id="A0AB73BF07"/>
<gene>
    <name evidence="2" type="ORF">EU508_14950</name>
</gene>
<dbReference type="InterPro" id="IPR013783">
    <property type="entry name" value="Ig-like_fold"/>
</dbReference>
<sequence>MPDGTPIKAGTTFIKTWRIKNSGNITWEDRYLQRVTLNSIGLCQSVQKVRINKTVPSASVDISVKFHAPKHPGSCRIDWKMVDEKGKLLFPNLQGLYMIVQIIK</sequence>
<evidence type="ECO:0000313" key="3">
    <source>
        <dbReference type="Proteomes" id="UP000324162"/>
    </source>
</evidence>
<evidence type="ECO:0000313" key="2">
    <source>
        <dbReference type="EMBL" id="KAA1158810.1"/>
    </source>
</evidence>
<organism evidence="2 3">
    <name type="scientific">Pseudoalteromonas fuliginea</name>
    <dbReference type="NCBI Taxonomy" id="1872678"/>
    <lineage>
        <taxon>Bacteria</taxon>
        <taxon>Pseudomonadati</taxon>
        <taxon>Pseudomonadota</taxon>
        <taxon>Gammaproteobacteria</taxon>
        <taxon>Alteromonadales</taxon>
        <taxon>Pseudoalteromonadaceae</taxon>
        <taxon>Pseudoalteromonas</taxon>
    </lineage>
</organism>
<dbReference type="PANTHER" id="PTHR20930">
    <property type="entry name" value="OVARIAN CARCINOMA ANTIGEN CA125-RELATED"/>
    <property type="match status" value="1"/>
</dbReference>
<dbReference type="CDD" id="cd14947">
    <property type="entry name" value="NBR1_like"/>
    <property type="match status" value="1"/>
</dbReference>
<accession>A0AB73BF07</accession>